<gene>
    <name evidence="2" type="ORF">A6R68_02028</name>
</gene>
<accession>A0A1A6GUV2</accession>
<proteinExistence type="predicted"/>
<protein>
    <submittedName>
        <fullName evidence="2">Uncharacterized protein</fullName>
    </submittedName>
</protein>
<dbReference type="EMBL" id="LZPO01068922">
    <property type="protein sequence ID" value="OBS69410.1"/>
    <property type="molecule type" value="Genomic_DNA"/>
</dbReference>
<sequence>MGCDCQAERRLTLPEGEKDDRLDHEELEDRAVGTEQLPCGEVEEEECVVLEALSSPQGSRIPYIEHVSQSILQPKTQDCQLHQGHGLWLLPVQTSNQMDASVHS</sequence>
<reference evidence="2 3" key="1">
    <citation type="submission" date="2016-06" db="EMBL/GenBank/DDBJ databases">
        <title>The Draft Genome Sequence and Annotation of the Desert Woodrat Neotoma lepida.</title>
        <authorList>
            <person name="Campbell M."/>
            <person name="Oakeson K.F."/>
            <person name="Yandell M."/>
            <person name="Halpert J.R."/>
            <person name="Dearing D."/>
        </authorList>
    </citation>
    <scope>NUCLEOTIDE SEQUENCE [LARGE SCALE GENOMIC DNA]</scope>
    <source>
        <strain evidence="2">417</strain>
        <tissue evidence="2">Liver</tissue>
    </source>
</reference>
<dbReference type="Proteomes" id="UP000092124">
    <property type="component" value="Unassembled WGS sequence"/>
</dbReference>
<comment type="caution">
    <text evidence="2">The sequence shown here is derived from an EMBL/GenBank/DDBJ whole genome shotgun (WGS) entry which is preliminary data.</text>
</comment>
<evidence type="ECO:0000313" key="3">
    <source>
        <dbReference type="Proteomes" id="UP000092124"/>
    </source>
</evidence>
<dbReference type="AlphaFoldDB" id="A0A1A6GUV2"/>
<evidence type="ECO:0000256" key="1">
    <source>
        <dbReference type="SAM" id="MobiDB-lite"/>
    </source>
</evidence>
<feature type="region of interest" description="Disordered" evidence="1">
    <location>
        <begin position="1"/>
        <end position="36"/>
    </location>
</feature>
<feature type="compositionally biased region" description="Basic and acidic residues" evidence="1">
    <location>
        <begin position="1"/>
        <end position="32"/>
    </location>
</feature>
<name>A0A1A6GUV2_NEOLE</name>
<organism evidence="2 3">
    <name type="scientific">Neotoma lepida</name>
    <name type="common">Desert woodrat</name>
    <dbReference type="NCBI Taxonomy" id="56216"/>
    <lineage>
        <taxon>Eukaryota</taxon>
        <taxon>Metazoa</taxon>
        <taxon>Chordata</taxon>
        <taxon>Craniata</taxon>
        <taxon>Vertebrata</taxon>
        <taxon>Euteleostomi</taxon>
        <taxon>Mammalia</taxon>
        <taxon>Eutheria</taxon>
        <taxon>Euarchontoglires</taxon>
        <taxon>Glires</taxon>
        <taxon>Rodentia</taxon>
        <taxon>Myomorpha</taxon>
        <taxon>Muroidea</taxon>
        <taxon>Cricetidae</taxon>
        <taxon>Neotominae</taxon>
        <taxon>Neotoma</taxon>
    </lineage>
</organism>
<keyword evidence="3" id="KW-1185">Reference proteome</keyword>
<evidence type="ECO:0000313" key="2">
    <source>
        <dbReference type="EMBL" id="OBS69410.1"/>
    </source>
</evidence>